<reference evidence="3 4" key="1">
    <citation type="submission" date="2019-02" db="EMBL/GenBank/DDBJ databases">
        <authorList>
            <person name="Li S.-H."/>
        </authorList>
    </citation>
    <scope>NUCLEOTIDE SEQUENCE [LARGE SCALE GENOMIC DNA]</scope>
    <source>
        <strain evidence="3 4">IMCC14385</strain>
    </source>
</reference>
<dbReference type="InterPro" id="IPR051610">
    <property type="entry name" value="GPI/OXD"/>
</dbReference>
<sequence>MTVSDLPRSNFNNIELRRVGNGEGFSASAARFGDLLGMERMGCSIVELAPGEKGWPFHLHYGEEELFVVIEGTGLMRYGDGEHSIGPGDVLFTPPGEGTAHQIINNSSAPLRYLAMSTHADPAMCYYPDSGKYAAYAQQPDGSWKAFIAHESSQVDYYEGE</sequence>
<dbReference type="InterPro" id="IPR014710">
    <property type="entry name" value="RmlC-like_jellyroll"/>
</dbReference>
<evidence type="ECO:0000256" key="1">
    <source>
        <dbReference type="ARBA" id="ARBA00022723"/>
    </source>
</evidence>
<dbReference type="Proteomes" id="UP000326287">
    <property type="component" value="Chromosome"/>
</dbReference>
<dbReference type="OrthoDB" id="116921at2"/>
<protein>
    <submittedName>
        <fullName evidence="3">Cupin domain-containing protein</fullName>
    </submittedName>
</protein>
<dbReference type="Gene3D" id="2.60.120.10">
    <property type="entry name" value="Jelly Rolls"/>
    <property type="match status" value="1"/>
</dbReference>
<keyword evidence="4" id="KW-1185">Reference proteome</keyword>
<dbReference type="InterPro" id="IPR011051">
    <property type="entry name" value="RmlC_Cupin_sf"/>
</dbReference>
<accession>A0A5P9NQB7</accession>
<evidence type="ECO:0000259" key="2">
    <source>
        <dbReference type="Pfam" id="PF07883"/>
    </source>
</evidence>
<dbReference type="AlphaFoldDB" id="A0A5P9NQB7"/>
<gene>
    <name evidence="3" type="ORF">EY643_16100</name>
</gene>
<dbReference type="SUPFAM" id="SSF51182">
    <property type="entry name" value="RmlC-like cupins"/>
    <property type="match status" value="1"/>
</dbReference>
<keyword evidence="1" id="KW-0479">Metal-binding</keyword>
<dbReference type="CDD" id="cd02224">
    <property type="entry name" value="cupin_SPO2919-like"/>
    <property type="match status" value="1"/>
</dbReference>
<name>A0A5P9NQB7_9GAMM</name>
<dbReference type="InterPro" id="IPR013096">
    <property type="entry name" value="Cupin_2"/>
</dbReference>
<evidence type="ECO:0000313" key="3">
    <source>
        <dbReference type="EMBL" id="QFU77048.1"/>
    </source>
</evidence>
<dbReference type="KEGG" id="halc:EY643_16100"/>
<organism evidence="3 4">
    <name type="scientific">Halioglobus maricola</name>
    <dbReference type="NCBI Taxonomy" id="2601894"/>
    <lineage>
        <taxon>Bacteria</taxon>
        <taxon>Pseudomonadati</taxon>
        <taxon>Pseudomonadota</taxon>
        <taxon>Gammaproteobacteria</taxon>
        <taxon>Cellvibrionales</taxon>
        <taxon>Halieaceae</taxon>
        <taxon>Halioglobus</taxon>
    </lineage>
</organism>
<dbReference type="EMBL" id="CP036422">
    <property type="protein sequence ID" value="QFU77048.1"/>
    <property type="molecule type" value="Genomic_DNA"/>
</dbReference>
<dbReference type="PANTHER" id="PTHR35848:SF6">
    <property type="entry name" value="CUPIN TYPE-2 DOMAIN-CONTAINING PROTEIN"/>
    <property type="match status" value="1"/>
</dbReference>
<dbReference type="GO" id="GO:0046872">
    <property type="term" value="F:metal ion binding"/>
    <property type="evidence" value="ECO:0007669"/>
    <property type="project" value="UniProtKB-KW"/>
</dbReference>
<feature type="domain" description="Cupin type-2" evidence="2">
    <location>
        <begin position="45"/>
        <end position="115"/>
    </location>
</feature>
<proteinExistence type="predicted"/>
<dbReference type="Pfam" id="PF07883">
    <property type="entry name" value="Cupin_2"/>
    <property type="match status" value="1"/>
</dbReference>
<dbReference type="PANTHER" id="PTHR35848">
    <property type="entry name" value="OXALATE-BINDING PROTEIN"/>
    <property type="match status" value="1"/>
</dbReference>
<evidence type="ECO:0000313" key="4">
    <source>
        <dbReference type="Proteomes" id="UP000326287"/>
    </source>
</evidence>